<reference evidence="4 5" key="1">
    <citation type="submission" date="2014-12" db="EMBL/GenBank/DDBJ databases">
        <title>Genome sequence of Flavobacterium beibuense RSKm HC5.</title>
        <authorList>
            <person name="Kim J.F."/>
            <person name="Song J.Y."/>
            <person name="Kwak M.-J."/>
            <person name="Lee S.-W."/>
        </authorList>
    </citation>
    <scope>NUCLEOTIDE SEQUENCE [LARGE SCALE GENOMIC DNA]</scope>
    <source>
        <strain evidence="4 5">RSKm HC5</strain>
    </source>
</reference>
<evidence type="ECO:0000313" key="4">
    <source>
        <dbReference type="EMBL" id="RYJ42964.1"/>
    </source>
</evidence>
<dbReference type="EMBL" id="JUIW01000006">
    <property type="protein sequence ID" value="RYJ42964.1"/>
    <property type="molecule type" value="Genomic_DNA"/>
</dbReference>
<dbReference type="InterPro" id="IPR008969">
    <property type="entry name" value="CarboxyPept-like_regulatory"/>
</dbReference>
<dbReference type="Gene3D" id="2.60.40.3080">
    <property type="match status" value="1"/>
</dbReference>
<keyword evidence="1" id="KW-0732">Signal</keyword>
<dbReference type="NCBIfam" id="TIGR04183">
    <property type="entry name" value="Por_Secre_tail"/>
    <property type="match status" value="1"/>
</dbReference>
<organism evidence="4 5">
    <name type="scientific">Flavobacterium beibuense</name>
    <dbReference type="NCBI Taxonomy" id="657326"/>
    <lineage>
        <taxon>Bacteria</taxon>
        <taxon>Pseudomonadati</taxon>
        <taxon>Bacteroidota</taxon>
        <taxon>Flavobacteriia</taxon>
        <taxon>Flavobacteriales</taxon>
        <taxon>Flavobacteriaceae</taxon>
        <taxon>Flavobacterium</taxon>
    </lineage>
</organism>
<name>A0A444WAX1_9FLAO</name>
<evidence type="ECO:0000313" key="5">
    <source>
        <dbReference type="Proteomes" id="UP000289775"/>
    </source>
</evidence>
<dbReference type="InterPro" id="IPR026444">
    <property type="entry name" value="Secre_tail"/>
</dbReference>
<dbReference type="SUPFAM" id="SSF49464">
    <property type="entry name" value="Carboxypeptidase regulatory domain-like"/>
    <property type="match status" value="1"/>
</dbReference>
<dbReference type="Pfam" id="PF18962">
    <property type="entry name" value="Por_Secre_tail"/>
    <property type="match status" value="1"/>
</dbReference>
<evidence type="ECO:0000256" key="1">
    <source>
        <dbReference type="ARBA" id="ARBA00022729"/>
    </source>
</evidence>
<dbReference type="AlphaFoldDB" id="A0A444WAX1"/>
<gene>
    <name evidence="4" type="ORF">NU09_2063</name>
</gene>
<protein>
    <submittedName>
        <fullName evidence="4">Putative membrane-anchored cell surface protein</fullName>
    </submittedName>
</protein>
<dbReference type="Proteomes" id="UP000289775">
    <property type="component" value="Unassembled WGS sequence"/>
</dbReference>
<comment type="caution">
    <text evidence="4">The sequence shown here is derived from an EMBL/GenBank/DDBJ whole genome shotgun (WGS) entry which is preliminary data.</text>
</comment>
<proteinExistence type="predicted"/>
<dbReference type="InterPro" id="IPR055353">
    <property type="entry name" value="DUF7619"/>
</dbReference>
<feature type="domain" description="DUF7619" evidence="3">
    <location>
        <begin position="427"/>
        <end position="559"/>
    </location>
</feature>
<evidence type="ECO:0000259" key="2">
    <source>
        <dbReference type="Pfam" id="PF18962"/>
    </source>
</evidence>
<feature type="domain" description="Secretion system C-terminal sorting" evidence="2">
    <location>
        <begin position="575"/>
        <end position="647"/>
    </location>
</feature>
<dbReference type="Pfam" id="PF24595">
    <property type="entry name" value="DUF7619"/>
    <property type="match status" value="1"/>
</dbReference>
<accession>A0A444WAX1</accession>
<dbReference type="Gene3D" id="2.60.40.10">
    <property type="entry name" value="Immunoglobulins"/>
    <property type="match status" value="1"/>
</dbReference>
<evidence type="ECO:0000259" key="3">
    <source>
        <dbReference type="Pfam" id="PF24595"/>
    </source>
</evidence>
<dbReference type="InterPro" id="IPR013783">
    <property type="entry name" value="Ig-like_fold"/>
</dbReference>
<sequence length="648" mass="71886">MVLFVTSVFAQTTANQPPDIMQCSYEIFDLTQQDQIILGDQDPEIFMVTYHETQIDAEAGTNAIPNPMQYISMGNQQIIYARVSNADDDSFAVTSFLIMWSSWEEIPTNPISPIDVCDSDEDGIVIVDLTSVIDEALDDPSLYNITFHYIEMDLMNGNNPIENPESFSTDQMGEWSEIWIRIENPETGCYEIQSIIINIVPCTENLLSGTLTLDSEGNGCESGGTPAAYVMVSLTNGNDFRYTFTDANGNYTFLNVPDGVNYISVMGQGPQTYQTVPASYTLTTPGVIEGNNFCLTAPDPYNDVMVYILPYQLPRPGFPFHCKLLLQNLGNTTLNGAVTLEFDDTIMTYDSSSPMMNLTGNILDVYYANLEPFTPQYVDVYFTVFTPPTVNAGDILNLVANVTAVEGDDNLSNNVDELDLEVVNSFDPNDIACREGEYITEEQADGYLHYLIRFQNTGNADAVNIRVEDILDDKFDVATFQPIASSHDYRVEIENNTVQFIFDNINLPGEEVNEPESHGYVSYRIKPMPNVQLGDTFEATAGIYFDFNEPIITNTATTTIQSLSVAQNSKGLFVLYPNPAKNMVNIDFTKNTANTVSISVSDISGKTVLAKNISNGENSFDVSSLTSGMYFVNIKADNKQQIIKLMID</sequence>
<keyword evidence="5" id="KW-1185">Reference proteome</keyword>